<name>A0A0S4IVC2_BODSA</name>
<dbReference type="EMBL" id="CYKH01000420">
    <property type="protein sequence ID" value="CUF85097.1"/>
    <property type="molecule type" value="Genomic_DNA"/>
</dbReference>
<dbReference type="OrthoDB" id="275227at2759"/>
<dbReference type="PANTHER" id="PTHR42769:SF4">
    <property type="entry name" value="DISMUTASE, PUTATIVE-RELATED"/>
    <property type="match status" value="1"/>
</dbReference>
<dbReference type="SUPFAM" id="SSF54719">
    <property type="entry name" value="Fe,Mn superoxide dismutase (SOD), C-terminal domain"/>
    <property type="match status" value="1"/>
</dbReference>
<dbReference type="Proteomes" id="UP000051952">
    <property type="component" value="Unassembled WGS sequence"/>
</dbReference>
<organism evidence="2 3">
    <name type="scientific">Bodo saltans</name>
    <name type="common">Flagellated protozoan</name>
    <dbReference type="NCBI Taxonomy" id="75058"/>
    <lineage>
        <taxon>Eukaryota</taxon>
        <taxon>Discoba</taxon>
        <taxon>Euglenozoa</taxon>
        <taxon>Kinetoplastea</taxon>
        <taxon>Metakinetoplastina</taxon>
        <taxon>Eubodonida</taxon>
        <taxon>Bodonidae</taxon>
        <taxon>Bodo</taxon>
    </lineage>
</organism>
<dbReference type="Pfam" id="PF02777">
    <property type="entry name" value="Sod_Fe_C"/>
    <property type="match status" value="1"/>
</dbReference>
<reference evidence="3" key="1">
    <citation type="submission" date="2015-09" db="EMBL/GenBank/DDBJ databases">
        <authorList>
            <consortium name="Pathogen Informatics"/>
        </authorList>
    </citation>
    <scope>NUCLEOTIDE SEQUENCE [LARGE SCALE GENOMIC DNA]</scope>
    <source>
        <strain evidence="3">Lake Konstanz</strain>
    </source>
</reference>
<sequence length="281" mass="31153">MLKRTLALHFVEYVPKRAVNAFPSASILARSTQQTKSIHEGTALFRETERGAQRADLEQERRGFFSVPKLNYPVLSGVSPVLSSKQFRYVYDVLHHDIVSKLNRASIGSDVEGHTVETVIRQTSFDALKSHIHTPACEHFNYCFFYNSLRPWGTSMPSSFRDAVTLQFGNADSPSATIEKRFLQAASTLQSRVGWVYLVSTSTGVLDVVAFEHGTSPLANDLIPLLGLSVNESTYFMDYSTVGPGGLEAYVANFFKGCNWSLASRYFADTTEGKGGPEPNF</sequence>
<dbReference type="OMA" id="FDHGTCP"/>
<keyword evidence="3" id="KW-1185">Reference proteome</keyword>
<evidence type="ECO:0000259" key="1">
    <source>
        <dbReference type="Pfam" id="PF02777"/>
    </source>
</evidence>
<gene>
    <name evidence="2" type="ORF">BSAL_66420</name>
</gene>
<feature type="domain" description="Manganese/iron superoxide dismutase C-terminal" evidence="1">
    <location>
        <begin position="160"/>
        <end position="264"/>
    </location>
</feature>
<dbReference type="PANTHER" id="PTHR42769">
    <property type="entry name" value="SUPEROXIDE DISMUTASE"/>
    <property type="match status" value="1"/>
</dbReference>
<accession>A0A0S4IVC2</accession>
<dbReference type="GO" id="GO:0004784">
    <property type="term" value="F:superoxide dismutase activity"/>
    <property type="evidence" value="ECO:0007669"/>
    <property type="project" value="InterPro"/>
</dbReference>
<dbReference type="GO" id="GO:0046872">
    <property type="term" value="F:metal ion binding"/>
    <property type="evidence" value="ECO:0007669"/>
    <property type="project" value="InterPro"/>
</dbReference>
<dbReference type="SUPFAM" id="SSF46609">
    <property type="entry name" value="Fe,Mn superoxide dismutase (SOD), N-terminal domain"/>
    <property type="match status" value="1"/>
</dbReference>
<dbReference type="VEuPathDB" id="TriTrypDB:BSAL_66420"/>
<evidence type="ECO:0000313" key="3">
    <source>
        <dbReference type="Proteomes" id="UP000051952"/>
    </source>
</evidence>
<dbReference type="Gene3D" id="3.55.40.20">
    <property type="entry name" value="Iron/manganese superoxide dismutase, C-terminal domain"/>
    <property type="match status" value="1"/>
</dbReference>
<evidence type="ECO:0000313" key="2">
    <source>
        <dbReference type="EMBL" id="CUF85097.1"/>
    </source>
</evidence>
<dbReference type="AlphaFoldDB" id="A0A0S4IVC2"/>
<dbReference type="InterPro" id="IPR019832">
    <property type="entry name" value="Mn/Fe_SOD_C"/>
</dbReference>
<protein>
    <submittedName>
        <fullName evidence="2">Superoxide dismutase, putative</fullName>
    </submittedName>
</protein>
<dbReference type="InterPro" id="IPR036324">
    <property type="entry name" value="Mn/Fe_SOD_N_sf"/>
</dbReference>
<dbReference type="InterPro" id="IPR036314">
    <property type="entry name" value="SOD_C_sf"/>
</dbReference>
<proteinExistence type="predicted"/>